<dbReference type="OrthoDB" id="406116at2759"/>
<accession>A0A1Q9BU29</accession>
<gene>
    <name evidence="1" type="ORF">AK812_SmicGene46361</name>
</gene>
<keyword evidence="2" id="KW-1185">Reference proteome</keyword>
<evidence type="ECO:0000313" key="1">
    <source>
        <dbReference type="EMBL" id="OLP74175.1"/>
    </source>
</evidence>
<dbReference type="EMBL" id="LSRX01004152">
    <property type="protein sequence ID" value="OLP74175.1"/>
    <property type="molecule type" value="Genomic_DNA"/>
</dbReference>
<protein>
    <submittedName>
        <fullName evidence="1">Uncharacterized protein</fullName>
    </submittedName>
</protein>
<sequence length="107" mass="12666">MDQSIVLNLMQLGAPKVLLLRWVTSLTFQPRFQLFDLFCGEGNMGKTWWPVFKCNFWMMLHGAPIYTVEFAKNVLSAYKEWIPDSWLEAMSQFHDEVRRNVSWVHPI</sequence>
<proteinExistence type="predicted"/>
<comment type="caution">
    <text evidence="1">The sequence shown here is derived from an EMBL/GenBank/DDBJ whole genome shotgun (WGS) entry which is preliminary data.</text>
</comment>
<organism evidence="1 2">
    <name type="scientific">Symbiodinium microadriaticum</name>
    <name type="common">Dinoflagellate</name>
    <name type="synonym">Zooxanthella microadriatica</name>
    <dbReference type="NCBI Taxonomy" id="2951"/>
    <lineage>
        <taxon>Eukaryota</taxon>
        <taxon>Sar</taxon>
        <taxon>Alveolata</taxon>
        <taxon>Dinophyceae</taxon>
        <taxon>Suessiales</taxon>
        <taxon>Symbiodiniaceae</taxon>
        <taxon>Symbiodinium</taxon>
    </lineage>
</organism>
<name>A0A1Q9BU29_SYMMI</name>
<evidence type="ECO:0000313" key="2">
    <source>
        <dbReference type="Proteomes" id="UP000186817"/>
    </source>
</evidence>
<dbReference type="Proteomes" id="UP000186817">
    <property type="component" value="Unassembled WGS sequence"/>
</dbReference>
<dbReference type="AlphaFoldDB" id="A0A1Q9BU29"/>
<reference evidence="1 2" key="1">
    <citation type="submission" date="2016-02" db="EMBL/GenBank/DDBJ databases">
        <title>Genome analysis of coral dinoflagellate symbionts highlights evolutionary adaptations to a symbiotic lifestyle.</title>
        <authorList>
            <person name="Aranda M."/>
            <person name="Li Y."/>
            <person name="Liew Y.J."/>
            <person name="Baumgarten S."/>
            <person name="Simakov O."/>
            <person name="Wilson M."/>
            <person name="Piel J."/>
            <person name="Ashoor H."/>
            <person name="Bougouffa S."/>
            <person name="Bajic V.B."/>
            <person name="Ryu T."/>
            <person name="Ravasi T."/>
            <person name="Bayer T."/>
            <person name="Micklem G."/>
            <person name="Kim H."/>
            <person name="Bhak J."/>
            <person name="Lajeunesse T.C."/>
            <person name="Voolstra C.R."/>
        </authorList>
    </citation>
    <scope>NUCLEOTIDE SEQUENCE [LARGE SCALE GENOMIC DNA]</scope>
    <source>
        <strain evidence="1 2">CCMP2467</strain>
    </source>
</reference>